<gene>
    <name evidence="3" type="ORF">F0345_11600</name>
</gene>
<accession>A0ABX6RM52</accession>
<dbReference type="EMBL" id="CP045704">
    <property type="protein sequence ID" value="QNE81685.1"/>
    <property type="molecule type" value="Genomic_DNA"/>
</dbReference>
<keyword evidence="4" id="KW-1185">Reference proteome</keyword>
<feature type="signal peptide" evidence="2">
    <location>
        <begin position="1"/>
        <end position="32"/>
    </location>
</feature>
<evidence type="ECO:0008006" key="5">
    <source>
        <dbReference type="Google" id="ProtNLM"/>
    </source>
</evidence>
<feature type="compositionally biased region" description="Basic and acidic residues" evidence="1">
    <location>
        <begin position="185"/>
        <end position="221"/>
    </location>
</feature>
<dbReference type="PROSITE" id="PS51257">
    <property type="entry name" value="PROKAR_LIPOPROTEIN"/>
    <property type="match status" value="1"/>
</dbReference>
<evidence type="ECO:0000256" key="1">
    <source>
        <dbReference type="SAM" id="MobiDB-lite"/>
    </source>
</evidence>
<feature type="region of interest" description="Disordered" evidence="1">
    <location>
        <begin position="29"/>
        <end position="58"/>
    </location>
</feature>
<evidence type="ECO:0000256" key="2">
    <source>
        <dbReference type="SAM" id="SignalP"/>
    </source>
</evidence>
<evidence type="ECO:0000313" key="4">
    <source>
        <dbReference type="Proteomes" id="UP000515764"/>
    </source>
</evidence>
<feature type="chain" id="PRO_5047191492" description="DUF3558 domain-containing protein" evidence="2">
    <location>
        <begin position="33"/>
        <end position="315"/>
    </location>
</feature>
<feature type="region of interest" description="Disordered" evidence="1">
    <location>
        <begin position="148"/>
        <end position="260"/>
    </location>
</feature>
<keyword evidence="2" id="KW-0732">Signal</keyword>
<evidence type="ECO:0000313" key="3">
    <source>
        <dbReference type="EMBL" id="QNE81685.1"/>
    </source>
</evidence>
<feature type="compositionally biased region" description="Basic and acidic residues" evidence="1">
    <location>
        <begin position="148"/>
        <end position="178"/>
    </location>
</feature>
<name>A0ABX6RM52_9ACTN</name>
<protein>
    <recommendedName>
        <fullName evidence="5">DUF3558 domain-containing protein</fullName>
    </recommendedName>
</protein>
<sequence length="315" mass="33818">MARKAYPRRARVTGALVLLLALGAAGCTGDPAADDSPDAKPAGEATTAQAEPGRYRTLPQPCRAVETGTLDTMLPGIADLDEEQRQKAYEGTSSVTYDSDRRTGCRWKVDSADAGHLLRIDFERVVSYSASLSDDARAQAVYGDRMKEADLPLPVDPREEPVDSRTDDEPKADRDETRATAPAEDAGKDGKDDEGGKDDKDGKDDEGGKGGKPEKSGRSEEPGDETTDPSTPAEGLEPRLLDELADDAFIDDQLTTSSSGTGQRTVTVVFRTSNVIVTVEYEAQPRQVSEVPDSASMQEKARELAARLAERLSDV</sequence>
<dbReference type="RefSeq" id="WP_185393088.1">
    <property type="nucleotide sequence ID" value="NZ_BLLM01000001.1"/>
</dbReference>
<dbReference type="Proteomes" id="UP000515764">
    <property type="component" value="Chromosome"/>
</dbReference>
<proteinExistence type="predicted"/>
<organism evidence="3 4">
    <name type="scientific">Streptomyces rutgersensis</name>
    <dbReference type="NCBI Taxonomy" id="53451"/>
    <lineage>
        <taxon>Bacteria</taxon>
        <taxon>Bacillati</taxon>
        <taxon>Actinomycetota</taxon>
        <taxon>Actinomycetes</taxon>
        <taxon>Kitasatosporales</taxon>
        <taxon>Streptomycetaceae</taxon>
        <taxon>Streptomyces</taxon>
        <taxon>Streptomyces diastaticus group</taxon>
    </lineage>
</organism>
<reference evidence="4" key="1">
    <citation type="submission" date="2019-10" db="EMBL/GenBank/DDBJ databases">
        <title>Antimicrobial potential of Antarctic Bacteria.</title>
        <authorList>
            <person name="Benaud N."/>
            <person name="Edwards R.J."/>
            <person name="Ferrari B.C."/>
        </authorList>
    </citation>
    <scope>NUCLEOTIDE SEQUENCE [LARGE SCALE GENOMIC DNA]</scope>
    <source>
        <strain evidence="4">NBH77</strain>
    </source>
</reference>